<dbReference type="EMBL" id="GBRH01227425">
    <property type="protein sequence ID" value="JAD70470.1"/>
    <property type="molecule type" value="Transcribed_RNA"/>
</dbReference>
<evidence type="ECO:0000313" key="1">
    <source>
        <dbReference type="EMBL" id="JAD70470.1"/>
    </source>
</evidence>
<reference evidence="1" key="2">
    <citation type="journal article" date="2015" name="Data Brief">
        <title>Shoot transcriptome of the giant reed, Arundo donax.</title>
        <authorList>
            <person name="Barrero R.A."/>
            <person name="Guerrero F.D."/>
            <person name="Moolhuijzen P."/>
            <person name="Goolsby J.A."/>
            <person name="Tidwell J."/>
            <person name="Bellgard S.E."/>
            <person name="Bellgard M.I."/>
        </authorList>
    </citation>
    <scope>NUCLEOTIDE SEQUENCE</scope>
    <source>
        <tissue evidence="1">Shoot tissue taken approximately 20 cm above the soil surface</tissue>
    </source>
</reference>
<protein>
    <submittedName>
        <fullName evidence="1">Uncharacterized protein</fullName>
    </submittedName>
</protein>
<reference evidence="1" key="1">
    <citation type="submission" date="2014-09" db="EMBL/GenBank/DDBJ databases">
        <authorList>
            <person name="Magalhaes I.L.F."/>
            <person name="Oliveira U."/>
            <person name="Santos F.R."/>
            <person name="Vidigal T.H.D.A."/>
            <person name="Brescovit A.D."/>
            <person name="Santos A.J."/>
        </authorList>
    </citation>
    <scope>NUCLEOTIDE SEQUENCE</scope>
    <source>
        <tissue evidence="1">Shoot tissue taken approximately 20 cm above the soil surface</tissue>
    </source>
</reference>
<sequence length="10" mass="1224">MGRVRIHKRA</sequence>
<accession>A0A0A9CAN3</accession>
<proteinExistence type="predicted"/>
<name>A0A0A9CAN3_ARUDO</name>
<organism evidence="1">
    <name type="scientific">Arundo donax</name>
    <name type="common">Giant reed</name>
    <name type="synonym">Donax arundinaceus</name>
    <dbReference type="NCBI Taxonomy" id="35708"/>
    <lineage>
        <taxon>Eukaryota</taxon>
        <taxon>Viridiplantae</taxon>
        <taxon>Streptophyta</taxon>
        <taxon>Embryophyta</taxon>
        <taxon>Tracheophyta</taxon>
        <taxon>Spermatophyta</taxon>
        <taxon>Magnoliopsida</taxon>
        <taxon>Liliopsida</taxon>
        <taxon>Poales</taxon>
        <taxon>Poaceae</taxon>
        <taxon>PACMAD clade</taxon>
        <taxon>Arundinoideae</taxon>
        <taxon>Arundineae</taxon>
        <taxon>Arundo</taxon>
    </lineage>
</organism>